<reference evidence="1 2" key="1">
    <citation type="submission" date="2019-05" db="EMBL/GenBank/DDBJ databases">
        <title>Another draft genome of Portunus trituberculatus and its Hox gene families provides insights of decapod evolution.</title>
        <authorList>
            <person name="Jeong J.-H."/>
            <person name="Song I."/>
            <person name="Kim S."/>
            <person name="Choi T."/>
            <person name="Kim D."/>
            <person name="Ryu S."/>
            <person name="Kim W."/>
        </authorList>
    </citation>
    <scope>NUCLEOTIDE SEQUENCE [LARGE SCALE GENOMIC DNA]</scope>
    <source>
        <tissue evidence="1">Muscle</tissue>
    </source>
</reference>
<dbReference type="Proteomes" id="UP000324222">
    <property type="component" value="Unassembled WGS sequence"/>
</dbReference>
<accession>A0A5B7FB88</accession>
<comment type="caution">
    <text evidence="1">The sequence shown here is derived from an EMBL/GenBank/DDBJ whole genome shotgun (WGS) entry which is preliminary data.</text>
</comment>
<sequence>MLNIIRRKLAKHVIGQIRHYSLTSLPTTLPTLLGLHAQNGVEDALGCVNLVPANDMISICPDGSDPWERKQMRGVRLSDSSHVASRSKITLSAYCSPNAPTVKSQCLPKLGVSYEPMHLMSHQMQSLFAIRNTL</sequence>
<keyword evidence="2" id="KW-1185">Reference proteome</keyword>
<proteinExistence type="predicted"/>
<evidence type="ECO:0000313" key="1">
    <source>
        <dbReference type="EMBL" id="MPC42519.1"/>
    </source>
</evidence>
<gene>
    <name evidence="1" type="ORF">E2C01_036140</name>
</gene>
<dbReference type="EMBL" id="VSRR010005464">
    <property type="protein sequence ID" value="MPC42519.1"/>
    <property type="molecule type" value="Genomic_DNA"/>
</dbReference>
<evidence type="ECO:0000313" key="2">
    <source>
        <dbReference type="Proteomes" id="UP000324222"/>
    </source>
</evidence>
<dbReference type="AlphaFoldDB" id="A0A5B7FB88"/>
<name>A0A5B7FB88_PORTR</name>
<protein>
    <submittedName>
        <fullName evidence="1">Uncharacterized protein</fullName>
    </submittedName>
</protein>
<organism evidence="1 2">
    <name type="scientific">Portunus trituberculatus</name>
    <name type="common">Swimming crab</name>
    <name type="synonym">Neptunus trituberculatus</name>
    <dbReference type="NCBI Taxonomy" id="210409"/>
    <lineage>
        <taxon>Eukaryota</taxon>
        <taxon>Metazoa</taxon>
        <taxon>Ecdysozoa</taxon>
        <taxon>Arthropoda</taxon>
        <taxon>Crustacea</taxon>
        <taxon>Multicrustacea</taxon>
        <taxon>Malacostraca</taxon>
        <taxon>Eumalacostraca</taxon>
        <taxon>Eucarida</taxon>
        <taxon>Decapoda</taxon>
        <taxon>Pleocyemata</taxon>
        <taxon>Brachyura</taxon>
        <taxon>Eubrachyura</taxon>
        <taxon>Portunoidea</taxon>
        <taxon>Portunidae</taxon>
        <taxon>Portuninae</taxon>
        <taxon>Portunus</taxon>
    </lineage>
</organism>